<gene>
    <name evidence="4" type="ORF">AXF13_05115</name>
</gene>
<dbReference type="PANTHER" id="PTHR30231">
    <property type="entry name" value="DNA POLYMERASE III SUBUNIT EPSILON"/>
    <property type="match status" value="1"/>
</dbReference>
<dbReference type="RefSeq" id="WP_062251909.1">
    <property type="nucleotide sequence ID" value="NZ_CP014229.1"/>
</dbReference>
<evidence type="ECO:0000256" key="1">
    <source>
        <dbReference type="ARBA" id="ARBA00025483"/>
    </source>
</evidence>
<evidence type="ECO:0000256" key="2">
    <source>
        <dbReference type="ARBA" id="ARBA00026073"/>
    </source>
</evidence>
<dbReference type="KEGG" id="dfi:AXF13_05115"/>
<dbReference type="AlphaFoldDB" id="A0A0X8JIP7"/>
<keyword evidence="4" id="KW-0269">Exonuclease</keyword>
<dbReference type="GO" id="GO:0008408">
    <property type="term" value="F:3'-5' exonuclease activity"/>
    <property type="evidence" value="ECO:0007669"/>
    <property type="project" value="TreeGrafter"/>
</dbReference>
<feature type="domain" description="Exonuclease" evidence="3">
    <location>
        <begin position="7"/>
        <end position="169"/>
    </location>
</feature>
<dbReference type="Gene3D" id="3.30.420.10">
    <property type="entry name" value="Ribonuclease H-like superfamily/Ribonuclease H"/>
    <property type="match status" value="1"/>
</dbReference>
<keyword evidence="4" id="KW-0540">Nuclease</keyword>
<dbReference type="CDD" id="cd06130">
    <property type="entry name" value="DNA_pol_III_epsilon_like"/>
    <property type="match status" value="1"/>
</dbReference>
<dbReference type="InterPro" id="IPR012337">
    <property type="entry name" value="RNaseH-like_sf"/>
</dbReference>
<evidence type="ECO:0000313" key="5">
    <source>
        <dbReference type="Proteomes" id="UP000069241"/>
    </source>
</evidence>
<dbReference type="GO" id="GO:0006259">
    <property type="term" value="P:DNA metabolic process"/>
    <property type="evidence" value="ECO:0007669"/>
    <property type="project" value="UniProtKB-ARBA"/>
</dbReference>
<dbReference type="EMBL" id="CP014229">
    <property type="protein sequence ID" value="AMD89543.1"/>
    <property type="molecule type" value="Genomic_DNA"/>
</dbReference>
<keyword evidence="4" id="KW-0378">Hydrolase</keyword>
<name>A0A0X8JIP7_9BACT</name>
<keyword evidence="5" id="KW-1185">Reference proteome</keyword>
<evidence type="ECO:0000313" key="4">
    <source>
        <dbReference type="EMBL" id="AMD89543.1"/>
    </source>
</evidence>
<organism evidence="4 5">
    <name type="scientific">Desulfovibrio fairfieldensis</name>
    <dbReference type="NCBI Taxonomy" id="44742"/>
    <lineage>
        <taxon>Bacteria</taxon>
        <taxon>Pseudomonadati</taxon>
        <taxon>Thermodesulfobacteriota</taxon>
        <taxon>Desulfovibrionia</taxon>
        <taxon>Desulfovibrionales</taxon>
        <taxon>Desulfovibrionaceae</taxon>
        <taxon>Desulfovibrio</taxon>
    </lineage>
</organism>
<dbReference type="InterPro" id="IPR013520">
    <property type="entry name" value="Ribonucl_H"/>
</dbReference>
<dbReference type="STRING" id="44742.AXF13_05115"/>
<proteinExistence type="predicted"/>
<dbReference type="PANTHER" id="PTHR30231:SF42">
    <property type="entry name" value="EXONUCLEASE"/>
    <property type="match status" value="1"/>
</dbReference>
<protein>
    <submittedName>
        <fullName evidence="4">Exonuclease</fullName>
    </submittedName>
</protein>
<dbReference type="Pfam" id="PF00929">
    <property type="entry name" value="RNase_T"/>
    <property type="match status" value="1"/>
</dbReference>
<dbReference type="InterPro" id="IPR036397">
    <property type="entry name" value="RNaseH_sf"/>
</dbReference>
<dbReference type="FunFam" id="3.30.420.10:FF:000045">
    <property type="entry name" value="3'-5' exonuclease DinG"/>
    <property type="match status" value="1"/>
</dbReference>
<dbReference type="GO" id="GO:0003676">
    <property type="term" value="F:nucleic acid binding"/>
    <property type="evidence" value="ECO:0007669"/>
    <property type="project" value="InterPro"/>
</dbReference>
<reference evidence="5" key="1">
    <citation type="submission" date="2016-02" db="EMBL/GenBank/DDBJ databases">
        <authorList>
            <person name="Holder M.E."/>
            <person name="Ajami N.J."/>
            <person name="Petrosino J.F."/>
        </authorList>
    </citation>
    <scope>NUCLEOTIDE SEQUENCE [LARGE SCALE GENOMIC DNA]</scope>
    <source>
        <strain evidence="5">CCUG 45958</strain>
    </source>
</reference>
<comment type="subunit">
    <text evidence="2">DNA polymerase III contains a core (composed of alpha, epsilon and theta chains) that associates with a tau subunit. This core dimerizes to form the POLIII' complex. PolIII' associates with the gamma complex (composed of gamma, delta, delta', psi and chi chains) and with the beta chain to form the complete DNA polymerase III complex.</text>
</comment>
<dbReference type="GO" id="GO:0005829">
    <property type="term" value="C:cytosol"/>
    <property type="evidence" value="ECO:0007669"/>
    <property type="project" value="TreeGrafter"/>
</dbReference>
<dbReference type="Proteomes" id="UP000069241">
    <property type="component" value="Chromosome"/>
</dbReference>
<dbReference type="SMART" id="SM00479">
    <property type="entry name" value="EXOIII"/>
    <property type="match status" value="1"/>
</dbReference>
<accession>A0A0X8JIP7</accession>
<comment type="function">
    <text evidence="1">DNA polymerase III is a complex, multichain enzyme responsible for most of the replicative synthesis in bacteria. The epsilon subunit contain the editing function and is a proofreading 3'-5' exonuclease.</text>
</comment>
<evidence type="ECO:0000259" key="3">
    <source>
        <dbReference type="SMART" id="SM00479"/>
    </source>
</evidence>
<sequence>MSVLSGPCVAIDFETSGYAAHSACAVGLARIEDGRVTDCFYRLLRPPSARVLFTEIHGLTWPMLRDAPTFAQAWPEAGAILCGAHFLLAHNASFDRRVLLACCRAAGLPAPEAPFLCTLKGSRRSLPLPSKKLNLVCEYFGIALNHHNAASDAQACAEVYLRLRGLGVTDAQMRL</sequence>
<dbReference type="SUPFAM" id="SSF53098">
    <property type="entry name" value="Ribonuclease H-like"/>
    <property type="match status" value="1"/>
</dbReference>